<keyword evidence="8" id="KW-0813">Transport</keyword>
<dbReference type="InterPro" id="IPR029071">
    <property type="entry name" value="Ubiquitin-like_domsf"/>
</dbReference>
<evidence type="ECO:0000256" key="4">
    <source>
        <dbReference type="ARBA" id="ARBA00022499"/>
    </source>
</evidence>
<dbReference type="GO" id="GO:0019776">
    <property type="term" value="F:Atg8-family ligase activity"/>
    <property type="evidence" value="ECO:0007669"/>
    <property type="project" value="TreeGrafter"/>
</dbReference>
<organism evidence="10 11">
    <name type="scientific">Zygotorulaspora mrakii</name>
    <name type="common">Zygosaccharomyces mrakii</name>
    <dbReference type="NCBI Taxonomy" id="42260"/>
    <lineage>
        <taxon>Eukaryota</taxon>
        <taxon>Fungi</taxon>
        <taxon>Dikarya</taxon>
        <taxon>Ascomycota</taxon>
        <taxon>Saccharomycotina</taxon>
        <taxon>Saccharomycetes</taxon>
        <taxon>Saccharomycetales</taxon>
        <taxon>Saccharomycetaceae</taxon>
        <taxon>Zygotorulaspora</taxon>
    </lineage>
</organism>
<keyword evidence="5 8" id="KW-0833">Ubl conjugation pathway</keyword>
<evidence type="ECO:0000313" key="10">
    <source>
        <dbReference type="EMBL" id="QLG74320.1"/>
    </source>
</evidence>
<dbReference type="GO" id="GO:0034727">
    <property type="term" value="P:piecemeal microautophagy of the nucleus"/>
    <property type="evidence" value="ECO:0007669"/>
    <property type="project" value="TreeGrafter"/>
</dbReference>
<evidence type="ECO:0000256" key="7">
    <source>
        <dbReference type="ARBA" id="ARBA00023006"/>
    </source>
</evidence>
<name>A0A7H9B705_ZYGMR</name>
<evidence type="ECO:0000256" key="5">
    <source>
        <dbReference type="ARBA" id="ARBA00022786"/>
    </source>
</evidence>
<dbReference type="PANTHER" id="PTHR13385">
    <property type="entry name" value="AUTOPHAGY PROTEIN 12"/>
    <property type="match status" value="1"/>
</dbReference>
<feature type="region of interest" description="Disordered" evidence="9">
    <location>
        <begin position="65"/>
        <end position="99"/>
    </location>
</feature>
<dbReference type="AlphaFoldDB" id="A0A7H9B705"/>
<evidence type="ECO:0000256" key="3">
    <source>
        <dbReference type="ARBA" id="ARBA00015875"/>
    </source>
</evidence>
<dbReference type="Pfam" id="PF04110">
    <property type="entry name" value="APG12"/>
    <property type="match status" value="1"/>
</dbReference>
<evidence type="ECO:0000256" key="9">
    <source>
        <dbReference type="SAM" id="MobiDB-lite"/>
    </source>
</evidence>
<dbReference type="SUPFAM" id="SSF54236">
    <property type="entry name" value="Ubiquitin-like"/>
    <property type="match status" value="1"/>
</dbReference>
<comment type="similarity">
    <text evidence="2 8">Belongs to the ATG12 family.</text>
</comment>
<feature type="compositionally biased region" description="Polar residues" evidence="9">
    <location>
        <begin position="87"/>
        <end position="99"/>
    </location>
</feature>
<comment type="subunit">
    <text evidence="8">Forms a conjugate with ATG5.</text>
</comment>
<dbReference type="GO" id="GO:0000045">
    <property type="term" value="P:autophagosome assembly"/>
    <property type="evidence" value="ECO:0007669"/>
    <property type="project" value="InterPro"/>
</dbReference>
<accession>A0A7H9B705</accession>
<keyword evidence="11" id="KW-1185">Reference proteome</keyword>
<dbReference type="GO" id="GO:0034274">
    <property type="term" value="C:Atg12-Atg5-Atg16 complex"/>
    <property type="evidence" value="ECO:0007669"/>
    <property type="project" value="TreeGrafter"/>
</dbReference>
<dbReference type="EMBL" id="CP058610">
    <property type="protein sequence ID" value="QLG74320.1"/>
    <property type="molecule type" value="Genomic_DNA"/>
</dbReference>
<feature type="compositionally biased region" description="Polar residues" evidence="9">
    <location>
        <begin position="37"/>
        <end position="46"/>
    </location>
</feature>
<feature type="compositionally biased region" description="Polar residues" evidence="9">
    <location>
        <begin position="14"/>
        <end position="27"/>
    </location>
</feature>
<dbReference type="GO" id="GO:0000422">
    <property type="term" value="P:autophagy of mitochondrion"/>
    <property type="evidence" value="ECO:0007669"/>
    <property type="project" value="TreeGrafter"/>
</dbReference>
<dbReference type="PANTHER" id="PTHR13385:SF0">
    <property type="entry name" value="UBIQUITIN-LIKE PROTEIN ATG12"/>
    <property type="match status" value="1"/>
</dbReference>
<evidence type="ECO:0000256" key="6">
    <source>
        <dbReference type="ARBA" id="ARBA00022927"/>
    </source>
</evidence>
<dbReference type="GO" id="GO:0061723">
    <property type="term" value="P:glycophagy"/>
    <property type="evidence" value="ECO:0007669"/>
    <property type="project" value="TreeGrafter"/>
</dbReference>
<dbReference type="InterPro" id="IPR007242">
    <property type="entry name" value="Atg12"/>
</dbReference>
<protein>
    <recommendedName>
        <fullName evidence="3 8">Ubiquitin-like protein ATG12</fullName>
    </recommendedName>
</protein>
<feature type="region of interest" description="Disordered" evidence="9">
    <location>
        <begin position="1"/>
        <end position="46"/>
    </location>
</feature>
<dbReference type="Gene3D" id="3.10.20.90">
    <property type="entry name" value="Phosphatidylinositol 3-kinase Catalytic Subunit, Chain A, domain 1"/>
    <property type="match status" value="1"/>
</dbReference>
<dbReference type="GeneID" id="59238103"/>
<gene>
    <name evidence="10" type="ORF">HG535_0G02040</name>
</gene>
<dbReference type="Proteomes" id="UP000509704">
    <property type="component" value="Chromosome 7"/>
</dbReference>
<reference evidence="10 11" key="1">
    <citation type="submission" date="2020-07" db="EMBL/GenBank/DDBJ databases">
        <title>The yeast mating-type switching endonuclease HO is a domesticated member of an unorthodox homing genetic element family.</title>
        <authorList>
            <person name="Coughlan A.Y."/>
            <person name="Lombardi L."/>
            <person name="Braun-Galleani S."/>
            <person name="Martos A.R."/>
            <person name="Galeote V."/>
            <person name="Bigey F."/>
            <person name="Dequin S."/>
            <person name="Byrne K.P."/>
            <person name="Wolfe K.H."/>
        </authorList>
    </citation>
    <scope>NUCLEOTIDE SEQUENCE [LARGE SCALE GENOMIC DNA]</scope>
    <source>
        <strain evidence="10 11">NRRL Y-6702</strain>
    </source>
</reference>
<comment type="function">
    <text evidence="8">Ubiquitin-like protein involved in cytoplasm to vacuole transport (Cvt), autophagy vesicles formation, mitophagy, and nucleophagy.</text>
</comment>
<dbReference type="OrthoDB" id="10003551at2759"/>
<dbReference type="GO" id="GO:0097352">
    <property type="term" value="P:autophagosome maturation"/>
    <property type="evidence" value="ECO:0007669"/>
    <property type="project" value="TreeGrafter"/>
</dbReference>
<dbReference type="GO" id="GO:0034045">
    <property type="term" value="C:phagophore assembly site membrane"/>
    <property type="evidence" value="ECO:0007669"/>
    <property type="project" value="UniProtKB-SubCell"/>
</dbReference>
<sequence>MSRVLESESDNDDSGQSTYASSLNDLSKVQPPKLSREQTTGSINTSYLVQNKLEQFSRRLSMLGLASSQEDDEQISQAKDSDYNGPTYDSNESIKTTQSGSIETDGIVVPKQKIPMTTSLILKKLPKATEVAIERIQREEGEADKSPDKIKVQVKFQPIGSIPQITPSVCRISAVQPFSLILSFLLKKLKIQHVYCYINNSFAPNPQQTVGDLWSQFKVDDALIIGYCGSVAFG</sequence>
<dbReference type="GO" id="GO:0000421">
    <property type="term" value="C:autophagosome membrane"/>
    <property type="evidence" value="ECO:0007669"/>
    <property type="project" value="TreeGrafter"/>
</dbReference>
<dbReference type="KEGG" id="zmk:HG535_0G02040"/>
<evidence type="ECO:0000256" key="1">
    <source>
        <dbReference type="ARBA" id="ARBA00004623"/>
    </source>
</evidence>
<evidence type="ECO:0000256" key="2">
    <source>
        <dbReference type="ARBA" id="ARBA00007778"/>
    </source>
</evidence>
<keyword evidence="7 8" id="KW-0072">Autophagy</keyword>
<dbReference type="CDD" id="cd01612">
    <property type="entry name" value="Ubl_ATG12"/>
    <property type="match status" value="1"/>
</dbReference>
<comment type="subcellular location">
    <subcellularLocation>
        <location evidence="1 8">Preautophagosomal structure membrane</location>
        <topology evidence="1 8">Peripheral membrane protein</topology>
    </subcellularLocation>
</comment>
<evidence type="ECO:0000256" key="8">
    <source>
        <dbReference type="RuleBase" id="RU361201"/>
    </source>
</evidence>
<dbReference type="RefSeq" id="XP_037146045.1">
    <property type="nucleotide sequence ID" value="XM_037290150.1"/>
</dbReference>
<proteinExistence type="inferred from homology"/>
<evidence type="ECO:0000313" key="11">
    <source>
        <dbReference type="Proteomes" id="UP000509704"/>
    </source>
</evidence>
<dbReference type="GO" id="GO:0015031">
    <property type="term" value="P:protein transport"/>
    <property type="evidence" value="ECO:0007669"/>
    <property type="project" value="UniProtKB-KW"/>
</dbReference>
<keyword evidence="6 8" id="KW-0653">Protein transport</keyword>
<keyword evidence="8" id="KW-0472">Membrane</keyword>
<keyword evidence="4 8" id="KW-1017">Isopeptide bond</keyword>